<feature type="domain" description="RNA ligase" evidence="1">
    <location>
        <begin position="24"/>
        <end position="215"/>
    </location>
</feature>
<dbReference type="Gene3D" id="3.30.470.30">
    <property type="entry name" value="DNA ligase/mRNA capping enzyme"/>
    <property type="match status" value="1"/>
</dbReference>
<proteinExistence type="predicted"/>
<protein>
    <recommendedName>
        <fullName evidence="1">RNA ligase domain-containing protein</fullName>
    </recommendedName>
</protein>
<dbReference type="SUPFAM" id="SSF56091">
    <property type="entry name" value="DNA ligase/mRNA capping enzyme, catalytic domain"/>
    <property type="match status" value="1"/>
</dbReference>
<reference evidence="3" key="1">
    <citation type="journal article" date="2019" name="Int. J. Syst. Evol. Microbiol.">
        <title>The Global Catalogue of Microorganisms (GCM) 10K type strain sequencing project: providing services to taxonomists for standard genome sequencing and annotation.</title>
        <authorList>
            <consortium name="The Broad Institute Genomics Platform"/>
            <consortium name="The Broad Institute Genome Sequencing Center for Infectious Disease"/>
            <person name="Wu L."/>
            <person name="Ma J."/>
        </authorList>
    </citation>
    <scope>NUCLEOTIDE SEQUENCE [LARGE SCALE GENOMIC DNA]</scope>
    <source>
        <strain evidence="3">JCM 15933</strain>
    </source>
</reference>
<gene>
    <name evidence="2" type="ORF">GCM10009827_046670</name>
</gene>
<dbReference type="EMBL" id="BAAAQD010000009">
    <property type="protein sequence ID" value="GAA1524727.1"/>
    <property type="molecule type" value="Genomic_DNA"/>
</dbReference>
<evidence type="ECO:0000313" key="3">
    <source>
        <dbReference type="Proteomes" id="UP001501470"/>
    </source>
</evidence>
<dbReference type="InterPro" id="IPR021122">
    <property type="entry name" value="RNA_ligase_dom_REL/Rnl2"/>
</dbReference>
<dbReference type="Pfam" id="PF09414">
    <property type="entry name" value="RNA_ligase"/>
    <property type="match status" value="1"/>
</dbReference>
<name>A0ABP4LIH9_9ACTN</name>
<evidence type="ECO:0000259" key="1">
    <source>
        <dbReference type="Pfam" id="PF09414"/>
    </source>
</evidence>
<evidence type="ECO:0000313" key="2">
    <source>
        <dbReference type="EMBL" id="GAA1524727.1"/>
    </source>
</evidence>
<comment type="caution">
    <text evidence="2">The sequence shown here is derived from an EMBL/GenBank/DDBJ whole genome shotgun (WGS) entry which is preliminary data.</text>
</comment>
<accession>A0ABP4LIH9</accession>
<dbReference type="Gene3D" id="3.30.1490.70">
    <property type="match status" value="1"/>
</dbReference>
<organism evidence="2 3">
    <name type="scientific">Dactylosporangium maewongense</name>
    <dbReference type="NCBI Taxonomy" id="634393"/>
    <lineage>
        <taxon>Bacteria</taxon>
        <taxon>Bacillati</taxon>
        <taxon>Actinomycetota</taxon>
        <taxon>Actinomycetes</taxon>
        <taxon>Micromonosporales</taxon>
        <taxon>Micromonosporaceae</taxon>
        <taxon>Dactylosporangium</taxon>
    </lineage>
</organism>
<sequence>MRHVAYPKIPTARQLGSGRSAGGPWIATEKVHGAQLVIVSDGHVTKVGKRKAWLDGDEPFFGWQLLRPAFEQAARSALAEGAATVRVYGELYGGHYPHPDVPPAPGAAAVQTGVWYAPDVRFAVFDVLDHERPDDAGVYRTYAGAARVAAEAGLDVVPLLGRGTRASVDAVPTRFQTRLPLVHHLPPLEGNLAEGVVLRPDAALGPQDRTVVKVKIAEFDEQRFGESLPWDPHARIPGADLARVAAGLVNAPRVASARSKVGAGPAPRAAGGRSEAGAGPLVDEIVLDVLVDLSEAYPAAVAALDADGQAAIEDTVREAAIVAVCRST</sequence>
<dbReference type="RefSeq" id="WP_344504164.1">
    <property type="nucleotide sequence ID" value="NZ_BAAAQD010000009.1"/>
</dbReference>
<keyword evidence="3" id="KW-1185">Reference proteome</keyword>
<dbReference type="Proteomes" id="UP001501470">
    <property type="component" value="Unassembled WGS sequence"/>
</dbReference>